<keyword evidence="3 10" id="KW-0813">Transport</keyword>
<comment type="similarity">
    <text evidence="2 10">Belongs to the SWEET sugar transporter family.</text>
</comment>
<dbReference type="Gene3D" id="1.20.1280.290">
    <property type="match status" value="2"/>
</dbReference>
<evidence type="ECO:0000256" key="5">
    <source>
        <dbReference type="ARBA" id="ARBA00022597"/>
    </source>
</evidence>
<keyword evidence="8 10" id="KW-1133">Transmembrane helix</keyword>
<feature type="transmembrane region" description="Helical" evidence="10">
    <location>
        <begin position="12"/>
        <end position="36"/>
    </location>
</feature>
<dbReference type="OrthoDB" id="409725at2759"/>
<keyword evidence="7" id="KW-0677">Repeat</keyword>
<feature type="transmembrane region" description="Helical" evidence="10">
    <location>
        <begin position="132"/>
        <end position="154"/>
    </location>
</feature>
<evidence type="ECO:0000256" key="1">
    <source>
        <dbReference type="ARBA" id="ARBA00004651"/>
    </source>
</evidence>
<sequence length="272" mass="30933">MGFLTPHHQLAFIFGVLGNIVSFLVFLAPVPTFYTIYKKKTAEGYQPIPYMVALSSAMMLLYYGTLKTDANLIISINSIGCATEVIYLVLYFIYAPKREKVFTVKWIIIFNLGGYCLIMVLTNLLIERSKRVTVMGWICAVYNVAVFASPLSIMRHVIRTKSVEHMPFFLSFFLTLCATMWFFYGIFLEDFYIALPNVLGFLFGIAQMILYVIYKNPNKDVEVTEKQQKGDIELNLSSVEDVNPCLADHQLGIKEITVVTAEKPVESYKINA</sequence>
<evidence type="ECO:0000256" key="8">
    <source>
        <dbReference type="ARBA" id="ARBA00022989"/>
    </source>
</evidence>
<keyword evidence="4" id="KW-1003">Cell membrane</keyword>
<comment type="function">
    <text evidence="10">Mediates both low-affinity uptake and efflux of sugar across the membrane.</text>
</comment>
<dbReference type="Proteomes" id="UP000515121">
    <property type="component" value="Unplaced"/>
</dbReference>
<evidence type="ECO:0000256" key="7">
    <source>
        <dbReference type="ARBA" id="ARBA00022737"/>
    </source>
</evidence>
<dbReference type="RefSeq" id="XP_022718985.1">
    <property type="nucleotide sequence ID" value="XM_022863250.1"/>
</dbReference>
<evidence type="ECO:0000256" key="6">
    <source>
        <dbReference type="ARBA" id="ARBA00022692"/>
    </source>
</evidence>
<dbReference type="GO" id="GO:0005886">
    <property type="term" value="C:plasma membrane"/>
    <property type="evidence" value="ECO:0007669"/>
    <property type="project" value="UniProtKB-SubCell"/>
</dbReference>
<feature type="transmembrane region" description="Helical" evidence="10">
    <location>
        <begin position="72"/>
        <end position="94"/>
    </location>
</feature>
<evidence type="ECO:0000256" key="10">
    <source>
        <dbReference type="RuleBase" id="RU910715"/>
    </source>
</evidence>
<evidence type="ECO:0000256" key="4">
    <source>
        <dbReference type="ARBA" id="ARBA00022475"/>
    </source>
</evidence>
<dbReference type="GO" id="GO:0008515">
    <property type="term" value="F:sucrose transmembrane transporter activity"/>
    <property type="evidence" value="ECO:0007669"/>
    <property type="project" value="UniProtKB-ARBA"/>
</dbReference>
<evidence type="ECO:0000256" key="2">
    <source>
        <dbReference type="ARBA" id="ARBA00007809"/>
    </source>
</evidence>
<dbReference type="InterPro" id="IPR004316">
    <property type="entry name" value="SWEET_rpt"/>
</dbReference>
<keyword evidence="11" id="KW-1185">Reference proteome</keyword>
<feature type="transmembrane region" description="Helical" evidence="10">
    <location>
        <begin position="106"/>
        <end position="126"/>
    </location>
</feature>
<protein>
    <recommendedName>
        <fullName evidence="10">Bidirectional sugar transporter SWEET</fullName>
    </recommendedName>
</protein>
<evidence type="ECO:0000256" key="9">
    <source>
        <dbReference type="ARBA" id="ARBA00023136"/>
    </source>
</evidence>
<dbReference type="AlphaFoldDB" id="A0A6P5WS92"/>
<dbReference type="FunFam" id="1.20.1280.290:FF:000001">
    <property type="entry name" value="Bidirectional sugar transporter SWEET"/>
    <property type="match status" value="1"/>
</dbReference>
<dbReference type="FunFam" id="1.20.1280.290:FF:000003">
    <property type="entry name" value="Bidirectional sugar transporter SWEET"/>
    <property type="match status" value="1"/>
</dbReference>
<name>A0A6P5WS92_DURZI</name>
<dbReference type="KEGG" id="dzi:111277093"/>
<evidence type="ECO:0000313" key="11">
    <source>
        <dbReference type="Proteomes" id="UP000515121"/>
    </source>
</evidence>
<feature type="transmembrane region" description="Helical" evidence="10">
    <location>
        <begin position="166"/>
        <end position="187"/>
    </location>
</feature>
<proteinExistence type="inferred from homology"/>
<evidence type="ECO:0000256" key="3">
    <source>
        <dbReference type="ARBA" id="ARBA00022448"/>
    </source>
</evidence>
<gene>
    <name evidence="12" type="primary">LOC111277093</name>
</gene>
<feature type="transmembrane region" description="Helical" evidence="10">
    <location>
        <begin position="193"/>
        <end position="214"/>
    </location>
</feature>
<keyword evidence="9 10" id="KW-0472">Membrane</keyword>
<keyword evidence="6 10" id="KW-0812">Transmembrane</keyword>
<comment type="subcellular location">
    <subcellularLocation>
        <location evidence="1 10">Cell membrane</location>
        <topology evidence="1 10">Multi-pass membrane protein</topology>
    </subcellularLocation>
</comment>
<keyword evidence="5 10" id="KW-0762">Sugar transport</keyword>
<dbReference type="Pfam" id="PF03083">
    <property type="entry name" value="MtN3_slv"/>
    <property type="match status" value="2"/>
</dbReference>
<feature type="transmembrane region" description="Helical" evidence="10">
    <location>
        <begin position="48"/>
        <end position="66"/>
    </location>
</feature>
<accession>A0A6P5WS92</accession>
<evidence type="ECO:0000313" key="12">
    <source>
        <dbReference type="RefSeq" id="XP_022718985.1"/>
    </source>
</evidence>
<dbReference type="PANTHER" id="PTHR10791">
    <property type="entry name" value="RAG1-ACTIVATING PROTEIN 1"/>
    <property type="match status" value="1"/>
</dbReference>
<dbReference type="PANTHER" id="PTHR10791:SF134">
    <property type="entry name" value="BIDIRECTIONAL SUGAR TRANSPORTER SWEET9"/>
    <property type="match status" value="1"/>
</dbReference>
<dbReference type="InterPro" id="IPR047664">
    <property type="entry name" value="SWEET"/>
</dbReference>
<dbReference type="GeneID" id="111277093"/>
<organism evidence="11 12">
    <name type="scientific">Durio zibethinus</name>
    <name type="common">Durian</name>
    <dbReference type="NCBI Taxonomy" id="66656"/>
    <lineage>
        <taxon>Eukaryota</taxon>
        <taxon>Viridiplantae</taxon>
        <taxon>Streptophyta</taxon>
        <taxon>Embryophyta</taxon>
        <taxon>Tracheophyta</taxon>
        <taxon>Spermatophyta</taxon>
        <taxon>Magnoliopsida</taxon>
        <taxon>eudicotyledons</taxon>
        <taxon>Gunneridae</taxon>
        <taxon>Pentapetalae</taxon>
        <taxon>rosids</taxon>
        <taxon>malvids</taxon>
        <taxon>Malvales</taxon>
        <taxon>Malvaceae</taxon>
        <taxon>Helicteroideae</taxon>
        <taxon>Durio</taxon>
    </lineage>
</organism>
<reference evidence="12" key="1">
    <citation type="submission" date="2025-08" db="UniProtKB">
        <authorList>
            <consortium name="RefSeq"/>
        </authorList>
    </citation>
    <scope>IDENTIFICATION</scope>
    <source>
        <tissue evidence="12">Fruit stalk</tissue>
    </source>
</reference>
<dbReference type="GO" id="GO:0051119">
    <property type="term" value="F:sugar transmembrane transporter activity"/>
    <property type="evidence" value="ECO:0007669"/>
    <property type="project" value="InterPro"/>
</dbReference>